<dbReference type="EMBL" id="SPUK01000001">
    <property type="protein sequence ID" value="TQW00073.1"/>
    <property type="molecule type" value="Genomic_DNA"/>
</dbReference>
<gene>
    <name evidence="2" type="ORF">IF1G_00004</name>
</gene>
<evidence type="ECO:0000313" key="3">
    <source>
        <dbReference type="Proteomes" id="UP000315783"/>
    </source>
</evidence>
<feature type="chain" id="PRO_5021785606" description="Secreted protein" evidence="1">
    <location>
        <begin position="19"/>
        <end position="105"/>
    </location>
</feature>
<organism evidence="2 3">
    <name type="scientific">Cordyceps javanica</name>
    <dbReference type="NCBI Taxonomy" id="43265"/>
    <lineage>
        <taxon>Eukaryota</taxon>
        <taxon>Fungi</taxon>
        <taxon>Dikarya</taxon>
        <taxon>Ascomycota</taxon>
        <taxon>Pezizomycotina</taxon>
        <taxon>Sordariomycetes</taxon>
        <taxon>Hypocreomycetidae</taxon>
        <taxon>Hypocreales</taxon>
        <taxon>Cordycipitaceae</taxon>
        <taxon>Cordyceps</taxon>
    </lineage>
</organism>
<proteinExistence type="predicted"/>
<comment type="caution">
    <text evidence="2">The sequence shown here is derived from an EMBL/GenBank/DDBJ whole genome shotgun (WGS) entry which is preliminary data.</text>
</comment>
<feature type="signal peptide" evidence="1">
    <location>
        <begin position="1"/>
        <end position="18"/>
    </location>
</feature>
<accession>A0A545VEC8</accession>
<protein>
    <recommendedName>
        <fullName evidence="4">Secreted protein</fullName>
    </recommendedName>
</protein>
<keyword evidence="3" id="KW-1185">Reference proteome</keyword>
<sequence>MCSDAMQWLLVITHFLTAAQRELVSDFALSFPSRSSIVSEARPRFPTTYAAYGRKLNGQTSKVVKRPARRPRLLRKLGPWAAGSQFLPCCSALAQASLIRLIPSC</sequence>
<keyword evidence="1" id="KW-0732">Signal</keyword>
<name>A0A545VEC8_9HYPO</name>
<evidence type="ECO:0008006" key="4">
    <source>
        <dbReference type="Google" id="ProtNLM"/>
    </source>
</evidence>
<evidence type="ECO:0000313" key="2">
    <source>
        <dbReference type="EMBL" id="TQW00073.1"/>
    </source>
</evidence>
<reference evidence="2 3" key="1">
    <citation type="journal article" date="2019" name="Appl. Microbiol. Biotechnol.">
        <title>Genome sequence of Isaria javanica and comparative genome analysis insights into family S53 peptidase evolution in fungal entomopathogens.</title>
        <authorList>
            <person name="Lin R."/>
            <person name="Zhang X."/>
            <person name="Xin B."/>
            <person name="Zou M."/>
            <person name="Gao Y."/>
            <person name="Qin F."/>
            <person name="Hu Q."/>
            <person name="Xie B."/>
            <person name="Cheng X."/>
        </authorList>
    </citation>
    <scope>NUCLEOTIDE SEQUENCE [LARGE SCALE GENOMIC DNA]</scope>
    <source>
        <strain evidence="2 3">IJ1G</strain>
    </source>
</reference>
<evidence type="ECO:0000256" key="1">
    <source>
        <dbReference type="SAM" id="SignalP"/>
    </source>
</evidence>
<dbReference type="Proteomes" id="UP000315783">
    <property type="component" value="Unassembled WGS sequence"/>
</dbReference>
<dbReference type="AlphaFoldDB" id="A0A545VEC8"/>